<gene>
    <name evidence="9" type="ORF">FB388_7717</name>
</gene>
<dbReference type="SUPFAM" id="SSF161098">
    <property type="entry name" value="MetI-like"/>
    <property type="match status" value="1"/>
</dbReference>
<proteinExistence type="inferred from homology"/>
<dbReference type="InterPro" id="IPR050901">
    <property type="entry name" value="BP-dep_ABC_trans_perm"/>
</dbReference>
<evidence type="ECO:0000256" key="2">
    <source>
        <dbReference type="ARBA" id="ARBA00022448"/>
    </source>
</evidence>
<feature type="transmembrane region" description="Helical" evidence="7">
    <location>
        <begin position="156"/>
        <end position="180"/>
    </location>
</feature>
<dbReference type="PANTHER" id="PTHR32243">
    <property type="entry name" value="MALTOSE TRANSPORT SYSTEM PERMEASE-RELATED"/>
    <property type="match status" value="1"/>
</dbReference>
<dbReference type="Proteomes" id="UP000319818">
    <property type="component" value="Unassembled WGS sequence"/>
</dbReference>
<feature type="transmembrane region" description="Helical" evidence="7">
    <location>
        <begin position="125"/>
        <end position="150"/>
    </location>
</feature>
<evidence type="ECO:0000256" key="4">
    <source>
        <dbReference type="ARBA" id="ARBA00022692"/>
    </source>
</evidence>
<dbReference type="GO" id="GO:0005886">
    <property type="term" value="C:plasma membrane"/>
    <property type="evidence" value="ECO:0007669"/>
    <property type="project" value="UniProtKB-SubCell"/>
</dbReference>
<protein>
    <submittedName>
        <fullName evidence="9">Carbohydrate ABC transporter membrane protein 2 (CUT1 family)</fullName>
    </submittedName>
</protein>
<accession>A0A543FQY7</accession>
<dbReference type="GO" id="GO:0055085">
    <property type="term" value="P:transmembrane transport"/>
    <property type="evidence" value="ECO:0007669"/>
    <property type="project" value="InterPro"/>
</dbReference>
<dbReference type="CDD" id="cd06261">
    <property type="entry name" value="TM_PBP2"/>
    <property type="match status" value="1"/>
</dbReference>
<evidence type="ECO:0000313" key="9">
    <source>
        <dbReference type="EMBL" id="TQM36260.1"/>
    </source>
</evidence>
<keyword evidence="6 7" id="KW-0472">Membrane</keyword>
<name>A0A543FQY7_9PSEU</name>
<evidence type="ECO:0000256" key="3">
    <source>
        <dbReference type="ARBA" id="ARBA00022475"/>
    </source>
</evidence>
<dbReference type="Pfam" id="PF00528">
    <property type="entry name" value="BPD_transp_1"/>
    <property type="match status" value="1"/>
</dbReference>
<dbReference type="InterPro" id="IPR035906">
    <property type="entry name" value="MetI-like_sf"/>
</dbReference>
<evidence type="ECO:0000259" key="8">
    <source>
        <dbReference type="PROSITE" id="PS50928"/>
    </source>
</evidence>
<comment type="similarity">
    <text evidence="7">Belongs to the binding-protein-dependent transport system permease family.</text>
</comment>
<reference evidence="9 10" key="1">
    <citation type="submission" date="2019-06" db="EMBL/GenBank/DDBJ databases">
        <title>Sequencing the genomes of 1000 actinobacteria strains.</title>
        <authorList>
            <person name="Klenk H.-P."/>
        </authorList>
    </citation>
    <scope>NUCLEOTIDE SEQUENCE [LARGE SCALE GENOMIC DNA]</scope>
    <source>
        <strain evidence="9 10">DSM 45511</strain>
    </source>
</reference>
<comment type="subcellular location">
    <subcellularLocation>
        <location evidence="1 7">Cell membrane</location>
        <topology evidence="1 7">Multi-pass membrane protein</topology>
    </subcellularLocation>
</comment>
<keyword evidence="10" id="KW-1185">Reference proteome</keyword>
<feature type="transmembrane region" description="Helical" evidence="7">
    <location>
        <begin position="87"/>
        <end position="113"/>
    </location>
</feature>
<evidence type="ECO:0000313" key="10">
    <source>
        <dbReference type="Proteomes" id="UP000319818"/>
    </source>
</evidence>
<keyword evidence="2 7" id="KW-0813">Transport</keyword>
<feature type="domain" description="ABC transmembrane type-1" evidence="8">
    <location>
        <begin position="88"/>
        <end position="279"/>
    </location>
</feature>
<feature type="transmembrane region" description="Helical" evidence="7">
    <location>
        <begin position="26"/>
        <end position="49"/>
    </location>
</feature>
<dbReference type="PROSITE" id="PS50928">
    <property type="entry name" value="ABC_TM1"/>
    <property type="match status" value="1"/>
</dbReference>
<keyword evidence="4 7" id="KW-0812">Transmembrane</keyword>
<evidence type="ECO:0000256" key="5">
    <source>
        <dbReference type="ARBA" id="ARBA00022989"/>
    </source>
</evidence>
<feature type="transmembrane region" description="Helical" evidence="7">
    <location>
        <begin position="201"/>
        <end position="225"/>
    </location>
</feature>
<organism evidence="9 10">
    <name type="scientific">Pseudonocardia cypriaca</name>
    <dbReference type="NCBI Taxonomy" id="882449"/>
    <lineage>
        <taxon>Bacteria</taxon>
        <taxon>Bacillati</taxon>
        <taxon>Actinomycetota</taxon>
        <taxon>Actinomycetes</taxon>
        <taxon>Pseudonocardiales</taxon>
        <taxon>Pseudonocardiaceae</taxon>
        <taxon>Pseudonocardia</taxon>
    </lineage>
</organism>
<evidence type="ECO:0000256" key="7">
    <source>
        <dbReference type="RuleBase" id="RU363032"/>
    </source>
</evidence>
<dbReference type="InterPro" id="IPR000515">
    <property type="entry name" value="MetI-like"/>
</dbReference>
<evidence type="ECO:0000256" key="6">
    <source>
        <dbReference type="ARBA" id="ARBA00023136"/>
    </source>
</evidence>
<sequence length="294" mass="31629">MAGMTLDRTPRPTPVRPRRTGASAGLVARYVVLVLVVLLSIFPLVWLLLTSLRTSDELFAVPVQLLPSTVTLDQYVTVFTEYEMADYVWNSIVVSLATVALVMVLALPCAYVLARFRLPGVKVLITVLLIMRMIPVIALAIPLFAVFSQIGLLDSVLGLVLTHAASKLPVAIWLLMAFIQDLPKEIEESAEIDGAGVVRKLVFVVAPLIGPGLAASAVLTFLFTWNDLLIALTLTSSEAAQTLPVGLTNFVTQFGIDWGPMSAAGVLMVVPTLLFVWFAQGYLVKGLVAGAVRG</sequence>
<dbReference type="Gene3D" id="1.10.3720.10">
    <property type="entry name" value="MetI-like"/>
    <property type="match status" value="1"/>
</dbReference>
<keyword evidence="5 7" id="KW-1133">Transmembrane helix</keyword>
<comment type="caution">
    <text evidence="9">The sequence shown here is derived from an EMBL/GenBank/DDBJ whole genome shotgun (WGS) entry which is preliminary data.</text>
</comment>
<feature type="transmembrane region" description="Helical" evidence="7">
    <location>
        <begin position="263"/>
        <end position="284"/>
    </location>
</feature>
<dbReference type="AlphaFoldDB" id="A0A543FQY7"/>
<dbReference type="EMBL" id="VFPH01000003">
    <property type="protein sequence ID" value="TQM36260.1"/>
    <property type="molecule type" value="Genomic_DNA"/>
</dbReference>
<keyword evidence="3" id="KW-1003">Cell membrane</keyword>
<evidence type="ECO:0000256" key="1">
    <source>
        <dbReference type="ARBA" id="ARBA00004651"/>
    </source>
</evidence>
<dbReference type="PANTHER" id="PTHR32243:SF18">
    <property type="entry name" value="INNER MEMBRANE ABC TRANSPORTER PERMEASE PROTEIN YCJP"/>
    <property type="match status" value="1"/>
</dbReference>